<organism evidence="7">
    <name type="scientific">Medicago truncatula</name>
    <name type="common">Barrel medic</name>
    <name type="synonym">Medicago tribuloides</name>
    <dbReference type="NCBI Taxonomy" id="3880"/>
    <lineage>
        <taxon>Eukaryota</taxon>
        <taxon>Viridiplantae</taxon>
        <taxon>Streptophyta</taxon>
        <taxon>Embryophyta</taxon>
        <taxon>Tracheophyta</taxon>
        <taxon>Spermatophyta</taxon>
        <taxon>Magnoliopsida</taxon>
        <taxon>eudicotyledons</taxon>
        <taxon>Gunneridae</taxon>
        <taxon>Pentapetalae</taxon>
        <taxon>rosids</taxon>
        <taxon>fabids</taxon>
        <taxon>Fabales</taxon>
        <taxon>Fabaceae</taxon>
        <taxon>Papilionoideae</taxon>
        <taxon>50 kb inversion clade</taxon>
        <taxon>NPAAA clade</taxon>
        <taxon>Hologalegina</taxon>
        <taxon>IRL clade</taxon>
        <taxon>Trifolieae</taxon>
        <taxon>Medicago</taxon>
    </lineage>
</organism>
<dbReference type="InterPro" id="IPR016189">
    <property type="entry name" value="Transl_init_fac_IF2/IF5_N"/>
</dbReference>
<keyword evidence="2" id="KW-0396">Initiation factor</keyword>
<dbReference type="SMART" id="SM00515">
    <property type="entry name" value="eIF5C"/>
    <property type="match status" value="1"/>
</dbReference>
<dbReference type="CDD" id="cd11561">
    <property type="entry name" value="W2_eIF5"/>
    <property type="match status" value="1"/>
</dbReference>
<dbReference type="FunFam" id="3.30.30.170:FF:000002">
    <property type="entry name" value="Eukaryotic translation initiation factor 5"/>
    <property type="match status" value="1"/>
</dbReference>
<dbReference type="SMART" id="SM00653">
    <property type="entry name" value="eIF2B_5"/>
    <property type="match status" value="1"/>
</dbReference>
<dbReference type="EMBL" id="BT051979">
    <property type="protein sequence ID" value="ACJ84641.1"/>
    <property type="molecule type" value="mRNA"/>
</dbReference>
<evidence type="ECO:0000256" key="2">
    <source>
        <dbReference type="ARBA" id="ARBA00022540"/>
    </source>
</evidence>
<dbReference type="Pfam" id="PF01873">
    <property type="entry name" value="eIF-5_eIF-2B"/>
    <property type="match status" value="1"/>
</dbReference>
<protein>
    <recommendedName>
        <fullName evidence="6">W2 domain-containing protein</fullName>
    </recommendedName>
</protein>
<dbReference type="InterPro" id="IPR016024">
    <property type="entry name" value="ARM-type_fold"/>
</dbReference>
<dbReference type="PROSITE" id="PS51363">
    <property type="entry name" value="W2"/>
    <property type="match status" value="1"/>
</dbReference>
<dbReference type="GO" id="GO:0005525">
    <property type="term" value="F:GTP binding"/>
    <property type="evidence" value="ECO:0007669"/>
    <property type="project" value="UniProtKB-KW"/>
</dbReference>
<evidence type="ECO:0000256" key="4">
    <source>
        <dbReference type="ARBA" id="ARBA00022917"/>
    </source>
</evidence>
<evidence type="ECO:0000256" key="5">
    <source>
        <dbReference type="ARBA" id="ARBA00023134"/>
    </source>
</evidence>
<name>B7FIR2_MEDTR</name>
<dbReference type="Gene3D" id="1.25.40.180">
    <property type="match status" value="1"/>
</dbReference>
<feature type="domain" description="W2" evidence="6">
    <location>
        <begin position="49"/>
        <end position="228"/>
    </location>
</feature>
<dbReference type="SUPFAM" id="SSF48371">
    <property type="entry name" value="ARM repeat"/>
    <property type="match status" value="1"/>
</dbReference>
<keyword evidence="3" id="KW-0547">Nucleotide-binding</keyword>
<dbReference type="Gene3D" id="3.30.30.170">
    <property type="match status" value="1"/>
</dbReference>
<evidence type="ECO:0000313" key="7">
    <source>
        <dbReference type="EMBL" id="ACJ84641.1"/>
    </source>
</evidence>
<keyword evidence="5" id="KW-0342">GTP-binding</keyword>
<dbReference type="InterPro" id="IPR002735">
    <property type="entry name" value="Transl_init_fac_IF2/IF5_dom"/>
</dbReference>
<dbReference type="InterPro" id="IPR045196">
    <property type="entry name" value="IF2/IF5"/>
</dbReference>
<proteinExistence type="evidence at transcript level"/>
<dbReference type="InterPro" id="IPR003307">
    <property type="entry name" value="W2_domain"/>
</dbReference>
<evidence type="ECO:0000259" key="6">
    <source>
        <dbReference type="PROSITE" id="PS51363"/>
    </source>
</evidence>
<evidence type="ECO:0000256" key="1">
    <source>
        <dbReference type="ARBA" id="ARBA00010397"/>
    </source>
</evidence>
<dbReference type="GO" id="GO:0003743">
    <property type="term" value="F:translation initiation factor activity"/>
    <property type="evidence" value="ECO:0007669"/>
    <property type="project" value="UniProtKB-KW"/>
</dbReference>
<sequence>MITKIEGRGNGIKTNIVNMVDIAKALARPASYTTKYFGCELGAQSKFDEKTGTSHVNGAHDTAKLAGLLENFIKKYVQCYGCGNPEADLKKGASAKELVAHWASLPVSPQEKMSALYEALFGDIEKGFAKEAIKKKNYLAAAVAVEEGMPLLLLRAIEEFSCKSTSNALKEVALVLKALYDADALEEEHILQWYQEGLKGDTKNAQIWKNVKPFIEWLQSAESESEEE</sequence>
<dbReference type="ExpressionAtlas" id="B7FIR2">
    <property type="expression patterns" value="differential"/>
</dbReference>
<reference evidence="7" key="1">
    <citation type="submission" date="2008-12" db="EMBL/GenBank/DDBJ databases">
        <title>Medicago truncatula full length cdna cloning project.</title>
        <authorList>
            <person name="Moskal W."/>
            <person name="Chan A."/>
            <person name="Cheung F."/>
            <person name="Xiao Y."/>
            <person name="Town C.D."/>
        </authorList>
    </citation>
    <scope>NUCLEOTIDE SEQUENCE</scope>
</reference>
<dbReference type="SUPFAM" id="SSF100966">
    <property type="entry name" value="Translation initiation factor 2 beta, aIF2beta, N-terminal domain"/>
    <property type="match status" value="1"/>
</dbReference>
<keyword evidence="4" id="KW-0648">Protein biosynthesis</keyword>
<comment type="similarity">
    <text evidence="1">Belongs to the eIF-2-beta/eIF-5 family.</text>
</comment>
<dbReference type="Pfam" id="PF02020">
    <property type="entry name" value="W2"/>
    <property type="match status" value="1"/>
</dbReference>
<dbReference type="PANTHER" id="PTHR23001:SF7">
    <property type="entry name" value="EUKARYOTIC TRANSLATION INITIATION FACTOR 5"/>
    <property type="match status" value="1"/>
</dbReference>
<accession>B7FIR2</accession>
<dbReference type="AlphaFoldDB" id="B7FIR2"/>
<dbReference type="PANTHER" id="PTHR23001">
    <property type="entry name" value="EUKARYOTIC TRANSLATION INITIATION FACTOR"/>
    <property type="match status" value="1"/>
</dbReference>
<evidence type="ECO:0000256" key="3">
    <source>
        <dbReference type="ARBA" id="ARBA00022741"/>
    </source>
</evidence>